<dbReference type="InterPro" id="IPR039420">
    <property type="entry name" value="WalR-like"/>
</dbReference>
<reference evidence="7 8" key="1">
    <citation type="journal article" date="2019" name="Int. J. Syst. Evol. Microbiol.">
        <title>The Global Catalogue of Microorganisms (GCM) 10K type strain sequencing project: providing services to taxonomists for standard genome sequencing and annotation.</title>
        <authorList>
            <consortium name="The Broad Institute Genomics Platform"/>
            <consortium name="The Broad Institute Genome Sequencing Center for Infectious Disease"/>
            <person name="Wu L."/>
            <person name="Ma J."/>
        </authorList>
    </citation>
    <scope>NUCLEOTIDE SEQUENCE [LARGE SCALE GENOMIC DNA]</scope>
    <source>
        <strain evidence="7 8">JCM 15933</strain>
    </source>
</reference>
<keyword evidence="1 3" id="KW-0238">DNA-binding</keyword>
<evidence type="ECO:0000259" key="6">
    <source>
        <dbReference type="PROSITE" id="PS51755"/>
    </source>
</evidence>
<dbReference type="Gene3D" id="1.10.10.10">
    <property type="entry name" value="Winged helix-like DNA-binding domain superfamily/Winged helix DNA-binding domain"/>
    <property type="match status" value="1"/>
</dbReference>
<evidence type="ECO:0000256" key="4">
    <source>
        <dbReference type="SAM" id="MobiDB-lite"/>
    </source>
</evidence>
<dbReference type="EMBL" id="BAAAQD010000002">
    <property type="protein sequence ID" value="GAA1504831.1"/>
    <property type="molecule type" value="Genomic_DNA"/>
</dbReference>
<dbReference type="SMART" id="SM00448">
    <property type="entry name" value="REC"/>
    <property type="match status" value="1"/>
</dbReference>
<dbReference type="SUPFAM" id="SSF52172">
    <property type="entry name" value="CheY-like"/>
    <property type="match status" value="1"/>
</dbReference>
<evidence type="ECO:0000256" key="2">
    <source>
        <dbReference type="PROSITE-ProRule" id="PRU00169"/>
    </source>
</evidence>
<name>A0ABN1ZUC5_9ACTN</name>
<dbReference type="InterPro" id="IPR036388">
    <property type="entry name" value="WH-like_DNA-bd_sf"/>
</dbReference>
<feature type="modified residue" description="4-aspartylphosphate" evidence="2">
    <location>
        <position position="118"/>
    </location>
</feature>
<proteinExistence type="predicted"/>
<dbReference type="Gene3D" id="6.10.250.690">
    <property type="match status" value="1"/>
</dbReference>
<feature type="domain" description="OmpR/PhoB-type" evidence="6">
    <location>
        <begin position="191"/>
        <end position="285"/>
    </location>
</feature>
<dbReference type="InterPro" id="IPR001867">
    <property type="entry name" value="OmpR/PhoB-type_DNA-bd"/>
</dbReference>
<dbReference type="InterPro" id="IPR001789">
    <property type="entry name" value="Sig_transdc_resp-reg_receiver"/>
</dbReference>
<dbReference type="Pfam" id="PF00486">
    <property type="entry name" value="Trans_reg_C"/>
    <property type="match status" value="1"/>
</dbReference>
<dbReference type="PANTHER" id="PTHR48111:SF36">
    <property type="entry name" value="TRANSCRIPTIONAL REGULATORY PROTEIN CUTR"/>
    <property type="match status" value="1"/>
</dbReference>
<comment type="caution">
    <text evidence="7">The sequence shown here is derived from an EMBL/GenBank/DDBJ whole genome shotgun (WGS) entry which is preliminary data.</text>
</comment>
<accession>A0ABN1ZUC5</accession>
<dbReference type="PROSITE" id="PS51755">
    <property type="entry name" value="OMPR_PHOB"/>
    <property type="match status" value="1"/>
</dbReference>
<sequence>MDGDADAAAPPPAVATDGPVVDEQAASSSAVVSRMRLMRAADASGDKRAVSMRAYPGLTRRAGTMDRVRVLVVEDEQLLADAVAEGLRRESFAVDVAYDGDGALERLGVNEYDVLVLDRDLPSVGGDDVCRWVSAELPETRILMLTAASAVLDRVEGLSLGADDYLGKPFAFAELVARVRALGRRARAATPPVLERGDLRLDPNRREVFRAGRYVALTRKEFAVLEELLRAGGAVLSAEQLLERAWDEHIDPFTNVLRVTVMTLRRKLGDPPVIETVAGVGYQIR</sequence>
<organism evidence="7 8">
    <name type="scientific">Dactylosporangium maewongense</name>
    <dbReference type="NCBI Taxonomy" id="634393"/>
    <lineage>
        <taxon>Bacteria</taxon>
        <taxon>Bacillati</taxon>
        <taxon>Actinomycetota</taxon>
        <taxon>Actinomycetes</taxon>
        <taxon>Micromonosporales</taxon>
        <taxon>Micromonosporaceae</taxon>
        <taxon>Dactylosporangium</taxon>
    </lineage>
</organism>
<evidence type="ECO:0000259" key="5">
    <source>
        <dbReference type="PROSITE" id="PS50110"/>
    </source>
</evidence>
<dbReference type="CDD" id="cd00383">
    <property type="entry name" value="trans_reg_C"/>
    <property type="match status" value="1"/>
</dbReference>
<dbReference type="SMART" id="SM00862">
    <property type="entry name" value="Trans_reg_C"/>
    <property type="match status" value="1"/>
</dbReference>
<feature type="region of interest" description="Disordered" evidence="4">
    <location>
        <begin position="1"/>
        <end position="22"/>
    </location>
</feature>
<dbReference type="Gene3D" id="3.40.50.2300">
    <property type="match status" value="1"/>
</dbReference>
<dbReference type="Pfam" id="PF00072">
    <property type="entry name" value="Response_reg"/>
    <property type="match status" value="1"/>
</dbReference>
<gene>
    <name evidence="7" type="ORF">GCM10009827_017740</name>
</gene>
<evidence type="ECO:0000256" key="3">
    <source>
        <dbReference type="PROSITE-ProRule" id="PRU01091"/>
    </source>
</evidence>
<dbReference type="Proteomes" id="UP001501470">
    <property type="component" value="Unassembled WGS sequence"/>
</dbReference>
<feature type="domain" description="Response regulatory" evidence="5">
    <location>
        <begin position="69"/>
        <end position="183"/>
    </location>
</feature>
<evidence type="ECO:0000313" key="7">
    <source>
        <dbReference type="EMBL" id="GAA1504831.1"/>
    </source>
</evidence>
<keyword evidence="8" id="KW-1185">Reference proteome</keyword>
<feature type="DNA-binding region" description="OmpR/PhoB-type" evidence="3">
    <location>
        <begin position="191"/>
        <end position="285"/>
    </location>
</feature>
<protein>
    <submittedName>
        <fullName evidence="7">Response regulator transcription factor</fullName>
    </submittedName>
</protein>
<evidence type="ECO:0000313" key="8">
    <source>
        <dbReference type="Proteomes" id="UP001501470"/>
    </source>
</evidence>
<evidence type="ECO:0000256" key="1">
    <source>
        <dbReference type="ARBA" id="ARBA00023125"/>
    </source>
</evidence>
<dbReference type="PROSITE" id="PS50110">
    <property type="entry name" value="RESPONSE_REGULATORY"/>
    <property type="match status" value="1"/>
</dbReference>
<dbReference type="InterPro" id="IPR011006">
    <property type="entry name" value="CheY-like_superfamily"/>
</dbReference>
<dbReference type="PANTHER" id="PTHR48111">
    <property type="entry name" value="REGULATOR OF RPOS"/>
    <property type="match status" value="1"/>
</dbReference>
<keyword evidence="2" id="KW-0597">Phosphoprotein</keyword>